<dbReference type="PANTHER" id="PTHR33254">
    <property type="entry name" value="4-HYDROXY-4-METHYL-2-OXOGLUTARATE ALDOLASE 3-RELATED"/>
    <property type="match status" value="1"/>
</dbReference>
<evidence type="ECO:0000313" key="12">
    <source>
        <dbReference type="EMBL" id="GIG91999.1"/>
    </source>
</evidence>
<proteinExistence type="inferred from homology"/>
<comment type="function">
    <text evidence="8">Catalyzes the aldol cleavage of 4-hydroxy-4-methyl-2-oxoglutarate (HMG) into 2 molecules of pyruvate. Also contains a secondary oxaloacetate (OAA) decarboxylase activity due to the common pyruvate enolate transition state formed following C-C bond cleavage in the retro-aldol and decarboxylation reactions.</text>
</comment>
<comment type="catalytic activity">
    <reaction evidence="1">
        <text>4-hydroxy-4-methyl-2-oxoglutarate = 2 pyruvate</text>
        <dbReference type="Rhea" id="RHEA:22748"/>
        <dbReference type="ChEBI" id="CHEBI:15361"/>
        <dbReference type="ChEBI" id="CHEBI:58276"/>
        <dbReference type="EC" id="4.1.3.17"/>
    </reaction>
</comment>
<dbReference type="Pfam" id="PF03737">
    <property type="entry name" value="RraA-like"/>
    <property type="match status" value="1"/>
</dbReference>
<name>A0ABQ4EBH6_9ACTN</name>
<comment type="caution">
    <text evidence="12">The sequence shown here is derived from an EMBL/GenBank/DDBJ whole genome shotgun (WGS) entry which is preliminary data.</text>
</comment>
<gene>
    <name evidence="12" type="ORF">Pen02_69350</name>
</gene>
<accession>A0ABQ4EBH6</accession>
<reference evidence="12 13" key="1">
    <citation type="submission" date="2021-01" db="EMBL/GenBank/DDBJ databases">
        <title>Whole genome shotgun sequence of Plantactinospora endophytica NBRC 110450.</title>
        <authorList>
            <person name="Komaki H."/>
            <person name="Tamura T."/>
        </authorList>
    </citation>
    <scope>NUCLEOTIDE SEQUENCE [LARGE SCALE GENOMIC DNA]</scope>
    <source>
        <strain evidence="12 13">NBRC 110450</strain>
    </source>
</reference>
<evidence type="ECO:0000256" key="9">
    <source>
        <dbReference type="ARBA" id="ARBA00030169"/>
    </source>
</evidence>
<evidence type="ECO:0000256" key="4">
    <source>
        <dbReference type="ARBA" id="ARBA00011233"/>
    </source>
</evidence>
<dbReference type="Gene3D" id="3.50.30.40">
    <property type="entry name" value="Ribonuclease E inhibitor RraA/RraA-like"/>
    <property type="match status" value="1"/>
</dbReference>
<dbReference type="InterPro" id="IPR036704">
    <property type="entry name" value="RraA/RraA-like_sf"/>
</dbReference>
<evidence type="ECO:0000256" key="2">
    <source>
        <dbReference type="ARBA" id="ARBA00001968"/>
    </source>
</evidence>
<evidence type="ECO:0000256" key="1">
    <source>
        <dbReference type="ARBA" id="ARBA00001342"/>
    </source>
</evidence>
<dbReference type="InterPro" id="IPR005493">
    <property type="entry name" value="RraA/RraA-like"/>
</dbReference>
<protein>
    <recommendedName>
        <fullName evidence="7">Putative 4-hydroxy-4-methyl-2-oxoglutarate aldolase</fullName>
        <ecNumber evidence="6">4.1.1.112</ecNumber>
        <ecNumber evidence="5">4.1.3.17</ecNumber>
    </recommendedName>
    <alternativeName>
        <fullName evidence="10">Oxaloacetate decarboxylase</fullName>
    </alternativeName>
    <alternativeName>
        <fullName evidence="9">RraA-like protein</fullName>
    </alternativeName>
</protein>
<comment type="subunit">
    <text evidence="4">Homotrimer.</text>
</comment>
<evidence type="ECO:0000256" key="5">
    <source>
        <dbReference type="ARBA" id="ARBA00012213"/>
    </source>
</evidence>
<dbReference type="EC" id="4.1.3.17" evidence="5"/>
<organism evidence="12 13">
    <name type="scientific">Plantactinospora endophytica</name>
    <dbReference type="NCBI Taxonomy" id="673535"/>
    <lineage>
        <taxon>Bacteria</taxon>
        <taxon>Bacillati</taxon>
        <taxon>Actinomycetota</taxon>
        <taxon>Actinomycetes</taxon>
        <taxon>Micromonosporales</taxon>
        <taxon>Micromonosporaceae</taxon>
        <taxon>Plantactinospora</taxon>
    </lineage>
</organism>
<dbReference type="Proteomes" id="UP000646749">
    <property type="component" value="Unassembled WGS sequence"/>
</dbReference>
<evidence type="ECO:0000256" key="10">
    <source>
        <dbReference type="ARBA" id="ARBA00032305"/>
    </source>
</evidence>
<evidence type="ECO:0000256" key="6">
    <source>
        <dbReference type="ARBA" id="ARBA00012947"/>
    </source>
</evidence>
<comment type="cofactor">
    <cofactor evidence="2">
        <name>a divalent metal cation</name>
        <dbReference type="ChEBI" id="CHEBI:60240"/>
    </cofactor>
</comment>
<evidence type="ECO:0000256" key="7">
    <source>
        <dbReference type="ARBA" id="ARBA00016549"/>
    </source>
</evidence>
<comment type="similarity">
    <text evidence="3">Belongs to the class II aldolase/RraA-like family.</text>
</comment>
<dbReference type="EMBL" id="BONW01000041">
    <property type="protein sequence ID" value="GIG91999.1"/>
    <property type="molecule type" value="Genomic_DNA"/>
</dbReference>
<evidence type="ECO:0000256" key="8">
    <source>
        <dbReference type="ARBA" id="ARBA00025046"/>
    </source>
</evidence>
<dbReference type="NCBIfam" id="NF006731">
    <property type="entry name" value="PRK09262.1"/>
    <property type="match status" value="1"/>
</dbReference>
<dbReference type="CDD" id="cd16841">
    <property type="entry name" value="RraA_family"/>
    <property type="match status" value="1"/>
</dbReference>
<keyword evidence="13" id="KW-1185">Reference proteome</keyword>
<comment type="catalytic activity">
    <reaction evidence="11">
        <text>oxaloacetate + H(+) = pyruvate + CO2</text>
        <dbReference type="Rhea" id="RHEA:15641"/>
        <dbReference type="ChEBI" id="CHEBI:15361"/>
        <dbReference type="ChEBI" id="CHEBI:15378"/>
        <dbReference type="ChEBI" id="CHEBI:16452"/>
        <dbReference type="ChEBI" id="CHEBI:16526"/>
        <dbReference type="EC" id="4.1.1.112"/>
    </reaction>
</comment>
<evidence type="ECO:0000256" key="11">
    <source>
        <dbReference type="ARBA" id="ARBA00047973"/>
    </source>
</evidence>
<dbReference type="SUPFAM" id="SSF89562">
    <property type="entry name" value="RraA-like"/>
    <property type="match status" value="1"/>
</dbReference>
<evidence type="ECO:0000313" key="13">
    <source>
        <dbReference type="Proteomes" id="UP000646749"/>
    </source>
</evidence>
<dbReference type="RefSeq" id="WP_203870350.1">
    <property type="nucleotide sequence ID" value="NZ_BONW01000041.1"/>
</dbReference>
<dbReference type="PANTHER" id="PTHR33254:SF16">
    <property type="entry name" value="BLR3842 PROTEIN"/>
    <property type="match status" value="1"/>
</dbReference>
<sequence length="214" mass="22456">MTAPGAPSSAAVAAELLDLGTATVYEASRQECFLPYTLRPAWPGARVAGPALPVRTAPADNLPLHIAVEAARPGQVLVVAAQGEPCGYWGEVLTVAAQQRGIRGLVIDGGVRDTAALAALDFPTFSTSVAVRGTVKDDPGTVGAPILLGGVPVRDGDLVLADPDGVLVLPAERVDAVLAAARQRQADERRYLDRIRQGELTLDIYRLRDRYAAT</sequence>
<evidence type="ECO:0000256" key="3">
    <source>
        <dbReference type="ARBA" id="ARBA00008621"/>
    </source>
</evidence>
<dbReference type="EC" id="4.1.1.112" evidence="6"/>